<gene>
    <name evidence="4" type="ORF">RMW62_02255</name>
</gene>
<keyword evidence="1" id="KW-0812">Transmembrane</keyword>
<organism evidence="4 5">
    <name type="scientific">Actinomyces oris</name>
    <dbReference type="NCBI Taxonomy" id="544580"/>
    <lineage>
        <taxon>Bacteria</taxon>
        <taxon>Bacillati</taxon>
        <taxon>Actinomycetota</taxon>
        <taxon>Actinomycetes</taxon>
        <taxon>Actinomycetales</taxon>
        <taxon>Actinomycetaceae</taxon>
        <taxon>Actinomyces</taxon>
    </lineage>
</organism>
<accession>A0AAE4FZR0</accession>
<feature type="transmembrane region" description="Helical" evidence="1">
    <location>
        <begin position="188"/>
        <end position="210"/>
    </location>
</feature>
<dbReference type="NCBIfam" id="NF033610">
    <property type="entry name" value="SLATT_3"/>
    <property type="match status" value="1"/>
</dbReference>
<evidence type="ECO:0000313" key="5">
    <source>
        <dbReference type="Proteomes" id="UP001180729"/>
    </source>
</evidence>
<feature type="transmembrane region" description="Helical" evidence="1">
    <location>
        <begin position="216"/>
        <end position="233"/>
    </location>
</feature>
<feature type="transmembrane region" description="Helical" evidence="1">
    <location>
        <begin position="55"/>
        <end position="77"/>
    </location>
</feature>
<reference evidence="4" key="1">
    <citation type="submission" date="2022-06" db="EMBL/GenBank/DDBJ databases">
        <title>Draft Genome Sequences of Three Actinomyces oris Strains, Isolated from Healthy Human Feces.</title>
        <authorList>
            <person name="Ye Y."/>
            <person name="Liu C."/>
            <person name="Zhao J."/>
            <person name="Xu J."/>
            <person name="Huang H."/>
            <person name="Wang B."/>
            <person name="Wei J."/>
            <person name="Jing X."/>
        </authorList>
    </citation>
    <scope>NUCLEOTIDE SEQUENCE</scope>
    <source>
        <strain evidence="4">CNGBCC1803368</strain>
    </source>
</reference>
<evidence type="ECO:0000256" key="1">
    <source>
        <dbReference type="SAM" id="Phobius"/>
    </source>
</evidence>
<proteinExistence type="predicted"/>
<comment type="caution">
    <text evidence="4">The sequence shown here is derived from an EMBL/GenBank/DDBJ whole genome shotgun (WGS) entry which is preliminary data.</text>
</comment>
<name>A0AAE4FZR0_9ACTO</name>
<dbReference type="InterPro" id="IPR040884">
    <property type="entry name" value="SLATT_1"/>
</dbReference>
<sequence length="297" mass="32655">MSLTDADLPGVWRNADDESKRGQLLTLWLTGIKIGGGLAAATGGTLGWNLGNFDIAAWIILLGFISAFGCELALLILRPERTWYEGRAVAESVKTLAWRYAVCADPFPKEMSRVEAESNLRHRISSIASQVSDKIIFDESDPVITDCMDTLRSLEFPLRRSAYVKGRTLEQKQWYASKARTNRRQARLSSALLALSEFLAATLAAGRAFGGWNVDVAGLLASMITAGTAWIAVKQFSPLASAYAVATKELGIQASRLLTVYEEDWPLLAADAEEAISREHTTWLASRIGRFPNWNDV</sequence>
<dbReference type="InterPro" id="IPR041116">
    <property type="entry name" value="SLATT_3"/>
</dbReference>
<evidence type="ECO:0000259" key="2">
    <source>
        <dbReference type="Pfam" id="PF18181"/>
    </source>
</evidence>
<dbReference type="Pfam" id="PF18184">
    <property type="entry name" value="SLATT_3"/>
    <property type="match status" value="1"/>
</dbReference>
<protein>
    <submittedName>
        <fullName evidence="4">DUF4231 domain-containing protein</fullName>
    </submittedName>
</protein>
<dbReference type="RefSeq" id="WP_311372131.1">
    <property type="nucleotide sequence ID" value="NZ_CAUQQU010000004.1"/>
</dbReference>
<evidence type="ECO:0000313" key="4">
    <source>
        <dbReference type="EMBL" id="MDT0247903.1"/>
    </source>
</evidence>
<dbReference type="NCBIfam" id="NF033634">
    <property type="entry name" value="SLATT_1"/>
    <property type="match status" value="1"/>
</dbReference>
<dbReference type="AlphaFoldDB" id="A0AAE4FZR0"/>
<feature type="domain" description="SMODS and SLOG-associating 2TM effector" evidence="3">
    <location>
        <begin position="9"/>
        <end position="160"/>
    </location>
</feature>
<dbReference type="Pfam" id="PF18181">
    <property type="entry name" value="SLATT_1"/>
    <property type="match status" value="1"/>
</dbReference>
<dbReference type="Proteomes" id="UP001180729">
    <property type="component" value="Unassembled WGS sequence"/>
</dbReference>
<keyword evidence="1" id="KW-0472">Membrane</keyword>
<feature type="domain" description="SMODS and SLOG-associating 2TM effector" evidence="2">
    <location>
        <begin position="163"/>
        <end position="283"/>
    </location>
</feature>
<evidence type="ECO:0000259" key="3">
    <source>
        <dbReference type="Pfam" id="PF18184"/>
    </source>
</evidence>
<keyword evidence="1" id="KW-1133">Transmembrane helix</keyword>
<dbReference type="EMBL" id="JAMZMH010000002">
    <property type="protein sequence ID" value="MDT0247903.1"/>
    <property type="molecule type" value="Genomic_DNA"/>
</dbReference>